<feature type="compositionally biased region" description="Acidic residues" evidence="1">
    <location>
        <begin position="349"/>
        <end position="365"/>
    </location>
</feature>
<feature type="region of interest" description="Disordered" evidence="1">
    <location>
        <begin position="306"/>
        <end position="372"/>
    </location>
</feature>
<dbReference type="Proteomes" id="UP000275078">
    <property type="component" value="Unassembled WGS sequence"/>
</dbReference>
<keyword evidence="3" id="KW-1185">Reference proteome</keyword>
<sequence length="393" mass="43681">MASTLFAVLPSTIAAGMQLFQLVEDMRTGPFDIRDIKKEISELCPILQQLYSRRTDHSVLESSRARRLREENERNLGAVLESCGLILRDALQLLGKYDTHGRAGLIQGMSRFSWVVDGQKKAGKLMKRLEANKLTLSIAVGLLAQTTIEKTGETVNCIYDDQQFLITQIRDLIGKLEKDDISSVLAESPSEHSFLLRRYLESASTYAESTIPDTTSHRDEEDGYAEVKTPNNSSEMRYDISSERSEVLEEAVPDCGNTRISTYLQTMAAMREELLIDSVTPEYQNILEEVVKPAATLITTTFTPIDPSSSASGSGNLHQNEEQTQLSDSWEDTLSTTAVAGDSDHSEPSEDGSMDDNLDSADDSDMPPFESAVYLFLSPNDEDRLFGRQHDTV</sequence>
<evidence type="ECO:0000256" key="1">
    <source>
        <dbReference type="SAM" id="MobiDB-lite"/>
    </source>
</evidence>
<organism evidence="2 3">
    <name type="scientific">Ascobolus immersus RN42</name>
    <dbReference type="NCBI Taxonomy" id="1160509"/>
    <lineage>
        <taxon>Eukaryota</taxon>
        <taxon>Fungi</taxon>
        <taxon>Dikarya</taxon>
        <taxon>Ascomycota</taxon>
        <taxon>Pezizomycotina</taxon>
        <taxon>Pezizomycetes</taxon>
        <taxon>Pezizales</taxon>
        <taxon>Ascobolaceae</taxon>
        <taxon>Ascobolus</taxon>
    </lineage>
</organism>
<reference evidence="2 3" key="1">
    <citation type="journal article" date="2018" name="Nat. Ecol. Evol.">
        <title>Pezizomycetes genomes reveal the molecular basis of ectomycorrhizal truffle lifestyle.</title>
        <authorList>
            <person name="Murat C."/>
            <person name="Payen T."/>
            <person name="Noel B."/>
            <person name="Kuo A."/>
            <person name="Morin E."/>
            <person name="Chen J."/>
            <person name="Kohler A."/>
            <person name="Krizsan K."/>
            <person name="Balestrini R."/>
            <person name="Da Silva C."/>
            <person name="Montanini B."/>
            <person name="Hainaut M."/>
            <person name="Levati E."/>
            <person name="Barry K.W."/>
            <person name="Belfiori B."/>
            <person name="Cichocki N."/>
            <person name="Clum A."/>
            <person name="Dockter R.B."/>
            <person name="Fauchery L."/>
            <person name="Guy J."/>
            <person name="Iotti M."/>
            <person name="Le Tacon F."/>
            <person name="Lindquist E.A."/>
            <person name="Lipzen A."/>
            <person name="Malagnac F."/>
            <person name="Mello A."/>
            <person name="Molinier V."/>
            <person name="Miyauchi S."/>
            <person name="Poulain J."/>
            <person name="Riccioni C."/>
            <person name="Rubini A."/>
            <person name="Sitrit Y."/>
            <person name="Splivallo R."/>
            <person name="Traeger S."/>
            <person name="Wang M."/>
            <person name="Zifcakova L."/>
            <person name="Wipf D."/>
            <person name="Zambonelli A."/>
            <person name="Paolocci F."/>
            <person name="Nowrousian M."/>
            <person name="Ottonello S."/>
            <person name="Baldrian P."/>
            <person name="Spatafora J.W."/>
            <person name="Henrissat B."/>
            <person name="Nagy L.G."/>
            <person name="Aury J.M."/>
            <person name="Wincker P."/>
            <person name="Grigoriev I.V."/>
            <person name="Bonfante P."/>
            <person name="Martin F.M."/>
        </authorList>
    </citation>
    <scope>NUCLEOTIDE SEQUENCE [LARGE SCALE GENOMIC DNA]</scope>
    <source>
        <strain evidence="2 3">RN42</strain>
    </source>
</reference>
<dbReference type="STRING" id="1160509.A0A3N4I823"/>
<proteinExistence type="predicted"/>
<dbReference type="AlphaFoldDB" id="A0A3N4I823"/>
<dbReference type="EMBL" id="ML119678">
    <property type="protein sequence ID" value="RPA81616.1"/>
    <property type="molecule type" value="Genomic_DNA"/>
</dbReference>
<feature type="compositionally biased region" description="Polar residues" evidence="1">
    <location>
        <begin position="306"/>
        <end position="338"/>
    </location>
</feature>
<dbReference type="OrthoDB" id="524326at2759"/>
<protein>
    <recommendedName>
        <fullName evidence="4">Fungal N-terminal domain-containing protein</fullName>
    </recommendedName>
</protein>
<name>A0A3N4I823_ASCIM</name>
<gene>
    <name evidence="2" type="ORF">BJ508DRAFT_111431</name>
</gene>
<accession>A0A3N4I823</accession>
<evidence type="ECO:0000313" key="3">
    <source>
        <dbReference type="Proteomes" id="UP000275078"/>
    </source>
</evidence>
<evidence type="ECO:0008006" key="4">
    <source>
        <dbReference type="Google" id="ProtNLM"/>
    </source>
</evidence>
<evidence type="ECO:0000313" key="2">
    <source>
        <dbReference type="EMBL" id="RPA81616.1"/>
    </source>
</evidence>
<feature type="region of interest" description="Disordered" evidence="1">
    <location>
        <begin position="208"/>
        <end position="238"/>
    </location>
</feature>